<organism evidence="1 2">
    <name type="scientific">Streptosporangium oxazolinicum</name>
    <dbReference type="NCBI Taxonomy" id="909287"/>
    <lineage>
        <taxon>Bacteria</taxon>
        <taxon>Bacillati</taxon>
        <taxon>Actinomycetota</taxon>
        <taxon>Actinomycetes</taxon>
        <taxon>Streptosporangiales</taxon>
        <taxon>Streptosporangiaceae</taxon>
        <taxon>Streptosporangium</taxon>
    </lineage>
</organism>
<sequence length="513" mass="55365">MEPDDTKDFPSKARARLNLYRYATADKRAYEYVALMRLFTNTLLTDLSAVEAAGLLGEAGITLSADDVEDRCQQLESWGNLVRSVRDARVATVSEWLRSRSRYQVSKLGGKVHRQVEELLSATDGAREVARELLGGTAEILDHILARLSDKRQMDAEALAADVTTVFNNQRFFTESVRDFYAYLHQVMSRYDLAGAEYAAFKTLLLEYVDLISADVARHAPAVADRLDRILPDLDRLLAVLAALPGLTGPDGSPAERSPGRTAAEWVELAAWYGEDGRSGPSQLRAAAEQALGQLLANAKRMLAAAGTGVSRRADLLRLATWFAEAGTEEAHRIFAAAFGAYPSRHLLMGPDEVGGRATAGTSWWDAGPVDVPVSLRERGDRTARGRTARVPDPGLDYERLLAEADEEVARKAGAAAELIAVGDLSEARITRAACELLLDKLSDLLAVTPDLTGPAVSMDSELDLVLVVVPRPGGVTRVYSDDGRLTVHGLGLSVAPLADVALADDDQTGTEG</sequence>
<protein>
    <recommendedName>
        <fullName evidence="3">TIGR02677 family protein</fullName>
    </recommendedName>
</protein>
<keyword evidence="2" id="KW-1185">Reference proteome</keyword>
<reference evidence="2" key="1">
    <citation type="journal article" date="2019" name="Int. J. Syst. Evol. Microbiol.">
        <title>The Global Catalogue of Microorganisms (GCM) 10K type strain sequencing project: providing services to taxonomists for standard genome sequencing and annotation.</title>
        <authorList>
            <consortium name="The Broad Institute Genomics Platform"/>
            <consortium name="The Broad Institute Genome Sequencing Center for Infectious Disease"/>
            <person name="Wu L."/>
            <person name="Ma J."/>
        </authorList>
    </citation>
    <scope>NUCLEOTIDE SEQUENCE [LARGE SCALE GENOMIC DNA]</scope>
    <source>
        <strain evidence="2">JCM 17388</strain>
    </source>
</reference>
<accession>A0ABP8BJ30</accession>
<dbReference type="EMBL" id="BAABAQ010000017">
    <property type="protein sequence ID" value="GAA4207210.1"/>
    <property type="molecule type" value="Genomic_DNA"/>
</dbReference>
<dbReference type="RefSeq" id="WP_344922594.1">
    <property type="nucleotide sequence ID" value="NZ_BAABAQ010000017.1"/>
</dbReference>
<proteinExistence type="predicted"/>
<dbReference type="InterPro" id="IPR013493">
    <property type="entry name" value="CHP02677"/>
</dbReference>
<dbReference type="Pfam" id="PF09660">
    <property type="entry name" value="DUF2397"/>
    <property type="match status" value="1"/>
</dbReference>
<name>A0ABP8BJ30_9ACTN</name>
<gene>
    <name evidence="1" type="ORF">GCM10022252_70540</name>
</gene>
<dbReference type="Proteomes" id="UP001501251">
    <property type="component" value="Unassembled WGS sequence"/>
</dbReference>
<comment type="caution">
    <text evidence="1">The sequence shown here is derived from an EMBL/GenBank/DDBJ whole genome shotgun (WGS) entry which is preliminary data.</text>
</comment>
<evidence type="ECO:0000313" key="1">
    <source>
        <dbReference type="EMBL" id="GAA4207210.1"/>
    </source>
</evidence>
<evidence type="ECO:0000313" key="2">
    <source>
        <dbReference type="Proteomes" id="UP001501251"/>
    </source>
</evidence>
<evidence type="ECO:0008006" key="3">
    <source>
        <dbReference type="Google" id="ProtNLM"/>
    </source>
</evidence>